<dbReference type="Proteomes" id="UP000268094">
    <property type="component" value="Unassembled WGS sequence"/>
</dbReference>
<gene>
    <name evidence="2" type="ORF">D7V88_13925</name>
</gene>
<dbReference type="OrthoDB" id="9800493at2"/>
<dbReference type="NCBIfam" id="NF033788">
    <property type="entry name" value="HTH_metalloreg"/>
    <property type="match status" value="1"/>
</dbReference>
<dbReference type="AlphaFoldDB" id="A0A3A8JGS5"/>
<dbReference type="GO" id="GO:0003700">
    <property type="term" value="F:DNA-binding transcription factor activity"/>
    <property type="evidence" value="ECO:0007669"/>
    <property type="project" value="InterPro"/>
</dbReference>
<dbReference type="SMART" id="SM00418">
    <property type="entry name" value="HTH_ARSR"/>
    <property type="match status" value="1"/>
</dbReference>
<dbReference type="InterPro" id="IPR036390">
    <property type="entry name" value="WH_DNA-bd_sf"/>
</dbReference>
<keyword evidence="3" id="KW-1185">Reference proteome</keyword>
<protein>
    <submittedName>
        <fullName evidence="2">ArsR family transcriptional regulator</fullName>
    </submittedName>
</protein>
<dbReference type="EMBL" id="RAVZ01000079">
    <property type="protein sequence ID" value="RKG88633.1"/>
    <property type="molecule type" value="Genomic_DNA"/>
</dbReference>
<proteinExistence type="predicted"/>
<dbReference type="Gene3D" id="1.10.10.10">
    <property type="entry name" value="Winged helix-like DNA-binding domain superfamily/Winged helix DNA-binding domain"/>
    <property type="match status" value="1"/>
</dbReference>
<dbReference type="PANTHER" id="PTHR38600:SF2">
    <property type="entry name" value="SLL0088 PROTEIN"/>
    <property type="match status" value="1"/>
</dbReference>
<dbReference type="Pfam" id="PF12840">
    <property type="entry name" value="HTH_20"/>
    <property type="match status" value="1"/>
</dbReference>
<dbReference type="InterPro" id="IPR036388">
    <property type="entry name" value="WH-like_DNA-bd_sf"/>
</dbReference>
<dbReference type="PRINTS" id="PR00778">
    <property type="entry name" value="HTHARSR"/>
</dbReference>
<name>A0A3A8JGS5_9BACT</name>
<dbReference type="PROSITE" id="PS50987">
    <property type="entry name" value="HTH_ARSR_2"/>
    <property type="match status" value="1"/>
</dbReference>
<dbReference type="SUPFAM" id="SSF46785">
    <property type="entry name" value="Winged helix' DNA-binding domain"/>
    <property type="match status" value="1"/>
</dbReference>
<evidence type="ECO:0000313" key="3">
    <source>
        <dbReference type="Proteomes" id="UP000268094"/>
    </source>
</evidence>
<evidence type="ECO:0000313" key="2">
    <source>
        <dbReference type="EMBL" id="RKG88633.1"/>
    </source>
</evidence>
<organism evidence="2 3">
    <name type="scientific">Corallococcus terminator</name>
    <dbReference type="NCBI Taxonomy" id="2316733"/>
    <lineage>
        <taxon>Bacteria</taxon>
        <taxon>Pseudomonadati</taxon>
        <taxon>Myxococcota</taxon>
        <taxon>Myxococcia</taxon>
        <taxon>Myxococcales</taxon>
        <taxon>Cystobacterineae</taxon>
        <taxon>Myxococcaceae</taxon>
        <taxon>Corallococcus</taxon>
    </lineage>
</organism>
<dbReference type="InterPro" id="IPR011991">
    <property type="entry name" value="ArsR-like_HTH"/>
</dbReference>
<sequence length="125" mass="14285">MRMPATPNHLDQTLLALADPTRRAILQRLSAGEVRVTELAQPFAMSLNAVSKHIRVLERAHLVHRRREGREHLLSFTPKPMDDVARWMDAQRANWSARLQALDDLLQEEDRVLASAPPPKKGRTR</sequence>
<feature type="domain" description="HTH arsR-type" evidence="1">
    <location>
        <begin position="2"/>
        <end position="96"/>
    </location>
</feature>
<comment type="caution">
    <text evidence="2">The sequence shown here is derived from an EMBL/GenBank/DDBJ whole genome shotgun (WGS) entry which is preliminary data.</text>
</comment>
<dbReference type="CDD" id="cd00090">
    <property type="entry name" value="HTH_ARSR"/>
    <property type="match status" value="1"/>
</dbReference>
<reference evidence="3" key="1">
    <citation type="submission" date="2018-09" db="EMBL/GenBank/DDBJ databases">
        <authorList>
            <person name="Livingstone P.G."/>
            <person name="Whitworth D.E."/>
        </authorList>
    </citation>
    <scope>NUCLEOTIDE SEQUENCE [LARGE SCALE GENOMIC DNA]</scope>
    <source>
        <strain evidence="3">CA054A</strain>
    </source>
</reference>
<evidence type="ECO:0000259" key="1">
    <source>
        <dbReference type="PROSITE" id="PS50987"/>
    </source>
</evidence>
<dbReference type="InterPro" id="IPR001845">
    <property type="entry name" value="HTH_ArsR_DNA-bd_dom"/>
</dbReference>
<accession>A0A3A8JGS5</accession>
<dbReference type="PANTHER" id="PTHR38600">
    <property type="entry name" value="TRANSCRIPTIONAL REGULATORY PROTEIN"/>
    <property type="match status" value="1"/>
</dbReference>